<dbReference type="InterPro" id="IPR027417">
    <property type="entry name" value="P-loop_NTPase"/>
</dbReference>
<proteinExistence type="predicted"/>
<evidence type="ECO:0000313" key="4">
    <source>
        <dbReference type="EMBL" id="PAD20514.1"/>
    </source>
</evidence>
<dbReference type="EMBL" id="NPBV01000022">
    <property type="protein sequence ID" value="PAD20514.1"/>
    <property type="molecule type" value="Genomic_DNA"/>
</dbReference>
<reference evidence="4 5" key="1">
    <citation type="submission" date="2017-07" db="EMBL/GenBank/DDBJ databases">
        <title>Isolation and whole genome analysis of endospore-forming bacteria from heroin.</title>
        <authorList>
            <person name="Kalinowski J."/>
            <person name="Ahrens B."/>
            <person name="Al-Dilaimi A."/>
            <person name="Winkler A."/>
            <person name="Wibberg D."/>
            <person name="Schleenbecker U."/>
            <person name="Ruckert C."/>
            <person name="Wolfel R."/>
            <person name="Grass G."/>
        </authorList>
    </citation>
    <scope>NUCLEOTIDE SEQUENCE [LARGE SCALE GENOMIC DNA]</scope>
    <source>
        <strain evidence="4 5">7528</strain>
    </source>
</reference>
<gene>
    <name evidence="4" type="ORF">CHH64_13305</name>
</gene>
<evidence type="ECO:0000259" key="3">
    <source>
        <dbReference type="Pfam" id="PF13514"/>
    </source>
</evidence>
<evidence type="ECO:0000256" key="1">
    <source>
        <dbReference type="SAM" id="Coils"/>
    </source>
</evidence>
<dbReference type="Gene3D" id="3.40.50.300">
    <property type="entry name" value="P-loop containing nucleotide triphosphate hydrolases"/>
    <property type="match status" value="2"/>
</dbReference>
<feature type="transmembrane region" description="Helical" evidence="2">
    <location>
        <begin position="442"/>
        <end position="460"/>
    </location>
</feature>
<dbReference type="Pfam" id="PF13514">
    <property type="entry name" value="AAA_27"/>
    <property type="match status" value="1"/>
</dbReference>
<organism evidence="4 5">
    <name type="scientific">Terribacillus saccharophilus</name>
    <dbReference type="NCBI Taxonomy" id="361277"/>
    <lineage>
        <taxon>Bacteria</taxon>
        <taxon>Bacillati</taxon>
        <taxon>Bacillota</taxon>
        <taxon>Bacilli</taxon>
        <taxon>Bacillales</taxon>
        <taxon>Bacillaceae</taxon>
        <taxon>Terribacillus</taxon>
    </lineage>
</organism>
<dbReference type="Proteomes" id="UP000216013">
    <property type="component" value="Unassembled WGS sequence"/>
</dbReference>
<accession>A0A268A8S2</accession>
<feature type="domain" description="YhaN AAA" evidence="3">
    <location>
        <begin position="11"/>
        <end position="200"/>
    </location>
</feature>
<dbReference type="PANTHER" id="PTHR41259">
    <property type="entry name" value="DOUBLE-STRAND BREAK REPAIR RAD50 ATPASE, PUTATIVE-RELATED"/>
    <property type="match status" value="1"/>
</dbReference>
<protein>
    <recommendedName>
        <fullName evidence="3">YhaN AAA domain-containing protein</fullName>
    </recommendedName>
</protein>
<dbReference type="AlphaFoldDB" id="A0A268A8S2"/>
<dbReference type="RefSeq" id="WP_095261309.1">
    <property type="nucleotide sequence ID" value="NZ_NPBV01000022.1"/>
</dbReference>
<comment type="caution">
    <text evidence="4">The sequence shown here is derived from an EMBL/GenBank/DDBJ whole genome shotgun (WGS) entry which is preliminary data.</text>
</comment>
<keyword evidence="2" id="KW-1133">Transmembrane helix</keyword>
<feature type="transmembrane region" description="Helical" evidence="2">
    <location>
        <begin position="466"/>
        <end position="485"/>
    </location>
</feature>
<evidence type="ECO:0000313" key="5">
    <source>
        <dbReference type="Proteomes" id="UP000216013"/>
    </source>
</evidence>
<keyword evidence="2" id="KW-0472">Membrane</keyword>
<feature type="coiled-coil region" evidence="1">
    <location>
        <begin position="715"/>
        <end position="763"/>
    </location>
</feature>
<dbReference type="InterPro" id="IPR038734">
    <property type="entry name" value="YhaN_AAA"/>
</dbReference>
<keyword evidence="1" id="KW-0175">Coiled coil</keyword>
<evidence type="ECO:0000256" key="2">
    <source>
        <dbReference type="SAM" id="Phobius"/>
    </source>
</evidence>
<sequence>MKLQISGGHIYDFGKWHDYTFDFQDSSFVIIQGENEAGKSTLKAFFIYILFGMRSRELESYKPRTGGTPGGRLNLRFPDGEVVVERILDQHNGQAICYIGSEQKDQQWLEEQFDGMDASVFRQVFTLDTEALVSLQLTDKEHLGKVLLDAGQTGSADVHKLEKKLQQELQQLFRPQGRKPKINTMLHTFSEQERLVQELTDREAAYLPDKEKLQEILVKTDELQKRKAELRAQTSVQKQVLQAIPWQKKAAFAKEQLKQLASVEAFPTEGFAQLQQIQHQLQPLEAQFHVHTKESALINKDLVSAEDQLLKDELYKELYELAARTDWTADMKRTQLLVEERYKLRNQLASVHLSYPYPEEFAWDSYIAEAAGEWRPLQEKMMILDAESERIQQSIAAKRQEIDKIDHLQERIHQSLISEKEYRELHIKKDIKRAEKDLPKRVISPIVLLLVFAVLLSGIGSLTANWLLAGSGIFLLVGAVLNWRFGHQPNSQPESSSYASEKLVEQQELRVRWRQLEEQRHPLEVQLMELQQDHSKQVIRREKLEQKTAMHLEKFPYLTGVPLMHWEKAVQEWEAKEQLAGMLNKVNQECEEQQLRYRITIDRLRDILGLPMDLPTEKTIEQAEYVIETQQKLRHAKEQMLDRQQEIQKHKQRLDKQLKPLQEQKANLFANAGAKDDKQFLYLAEQYRIRTQLMEELEHYQLQLRVILPSGQFSAEEMEYKQDKVEQVIASLETEQEFVEEELDNYRKRAATLQVKLADLETDTTASVAYHELQRQKQMLTAAGRKWAVRKLAYDMLLQTKRTFQEERFPRVLSEASSLFSKVADQYKGLALTEAGSLVVKDWYSRNIAVEQLSRGTIEQLYLCLRLALSRHLGAQQSFPLLIDDAFSHTDFERRERFLPILRAAADAQQIILFTWEEPTPEWTRQSKLLQLEITQKTGSW</sequence>
<dbReference type="SUPFAM" id="SSF52540">
    <property type="entry name" value="P-loop containing nucleoside triphosphate hydrolases"/>
    <property type="match status" value="1"/>
</dbReference>
<keyword evidence="2" id="KW-0812">Transmembrane</keyword>
<dbReference type="PANTHER" id="PTHR41259:SF1">
    <property type="entry name" value="DOUBLE-STRAND BREAK REPAIR RAD50 ATPASE, PUTATIVE-RELATED"/>
    <property type="match status" value="1"/>
</dbReference>
<name>A0A268A8S2_9BACI</name>